<sequence>MDNRNQFSCFPIEKITKNDYAKTSSKQGWRDTVSVFSLGFHPNDLLLHRASKIPEDKKINMADPRRRPLVAEILAHPSYPDTVWNLTPTQTGQLPVAAERGGPINIDWEVHGKGDTKMVWIMGLGTVKSSWQRQTKRFGHDEGDRYSSLIYDNRGMGKSEKPFMRYSTSEMAKDLIELLDHLGWTEERQLHVSGVSMGGMIAQELAYLVPARIACLNLISTAAAIENTTTFMENMSTRIRMFIPKTLDQSVSDGAKMLFKDSWLDSPDDTIVPDSSTPGVVLPPSGKYGMFSTNYERFAAQELTKRLDLESFTRKGFVMQAIAAGWHNKSPEQLKEIGDKVGRERIMVLHGTRDNMISVPHGRKLIEYLEPGTSEIKEGSGHVFMLEEWEWHDSMIIGMVEKTKKLSKN</sequence>
<protein>
    <submittedName>
        <fullName evidence="2">Related to alpha/beta hydrolase</fullName>
    </submittedName>
</protein>
<dbReference type="PANTHER" id="PTHR43433">
    <property type="entry name" value="HYDROLASE, ALPHA/BETA FOLD FAMILY PROTEIN"/>
    <property type="match status" value="1"/>
</dbReference>
<dbReference type="GO" id="GO:0016787">
    <property type="term" value="F:hydrolase activity"/>
    <property type="evidence" value="ECO:0007669"/>
    <property type="project" value="UniProtKB-KW"/>
</dbReference>
<dbReference type="AlphaFoldDB" id="A0A1E1LR77"/>
<dbReference type="InterPro" id="IPR050471">
    <property type="entry name" value="AB_hydrolase"/>
</dbReference>
<dbReference type="InterPro" id="IPR000073">
    <property type="entry name" value="AB_hydrolase_1"/>
</dbReference>
<dbReference type="Proteomes" id="UP000178912">
    <property type="component" value="Unassembled WGS sequence"/>
</dbReference>
<organism evidence="2 3">
    <name type="scientific">Rhynchosporium agropyri</name>
    <dbReference type="NCBI Taxonomy" id="914238"/>
    <lineage>
        <taxon>Eukaryota</taxon>
        <taxon>Fungi</taxon>
        <taxon>Dikarya</taxon>
        <taxon>Ascomycota</taxon>
        <taxon>Pezizomycotina</taxon>
        <taxon>Leotiomycetes</taxon>
        <taxon>Helotiales</taxon>
        <taxon>Ploettnerulaceae</taxon>
        <taxon>Rhynchosporium</taxon>
    </lineage>
</organism>
<evidence type="ECO:0000313" key="3">
    <source>
        <dbReference type="Proteomes" id="UP000178912"/>
    </source>
</evidence>
<dbReference type="EMBL" id="FJUX01000174">
    <property type="protein sequence ID" value="CZT13005.1"/>
    <property type="molecule type" value="Genomic_DNA"/>
</dbReference>
<dbReference type="PANTHER" id="PTHR43433:SF5">
    <property type="entry name" value="AB HYDROLASE-1 DOMAIN-CONTAINING PROTEIN"/>
    <property type="match status" value="1"/>
</dbReference>
<name>A0A1E1LR77_9HELO</name>
<dbReference type="OrthoDB" id="19657at2759"/>
<accession>A0A1E1LR77</accession>
<gene>
    <name evidence="2" type="ORF">RAG0_16624</name>
</gene>
<keyword evidence="2" id="KW-0378">Hydrolase</keyword>
<dbReference type="InterPro" id="IPR029058">
    <property type="entry name" value="AB_hydrolase_fold"/>
</dbReference>
<feature type="domain" description="AB hydrolase-1" evidence="1">
    <location>
        <begin position="123"/>
        <end position="387"/>
    </location>
</feature>
<reference evidence="3" key="1">
    <citation type="submission" date="2016-03" db="EMBL/GenBank/DDBJ databases">
        <authorList>
            <person name="Guldener U."/>
        </authorList>
    </citation>
    <scope>NUCLEOTIDE SEQUENCE [LARGE SCALE GENOMIC DNA]</scope>
    <source>
        <strain evidence="3">04CH-RAC-A.6.1</strain>
    </source>
</reference>
<dbReference type="SUPFAM" id="SSF53474">
    <property type="entry name" value="alpha/beta-Hydrolases"/>
    <property type="match status" value="1"/>
</dbReference>
<evidence type="ECO:0000259" key="1">
    <source>
        <dbReference type="Pfam" id="PF00561"/>
    </source>
</evidence>
<dbReference type="Pfam" id="PF00561">
    <property type="entry name" value="Abhydrolase_1"/>
    <property type="match status" value="1"/>
</dbReference>
<proteinExistence type="predicted"/>
<keyword evidence="3" id="KW-1185">Reference proteome</keyword>
<evidence type="ECO:0000313" key="2">
    <source>
        <dbReference type="EMBL" id="CZT13005.1"/>
    </source>
</evidence>
<dbReference type="Gene3D" id="3.40.50.1820">
    <property type="entry name" value="alpha/beta hydrolase"/>
    <property type="match status" value="1"/>
</dbReference>